<protein>
    <submittedName>
        <fullName evidence="1">Uncharacterized protein</fullName>
    </submittedName>
</protein>
<gene>
    <name evidence="1" type="ORF">OKC24_04865</name>
</gene>
<evidence type="ECO:0000313" key="2">
    <source>
        <dbReference type="Proteomes" id="UP001209682"/>
    </source>
</evidence>
<dbReference type="EMBL" id="JAPEQW010000004">
    <property type="protein sequence ID" value="MCW8038507.1"/>
    <property type="molecule type" value="Genomic_DNA"/>
</dbReference>
<keyword evidence="2" id="KW-1185">Reference proteome</keyword>
<sequence>MPGFNTLEDRIKKRLKKYHDEDMLWIYKIILETNSGVRNQIKWYDIKRLKNFNQLKDLIIKELLKSESEDKVEFAFQAIENAKTTFIRNEIFNEFEKDSRLCLFTLSFLKKYSLDKKESQIDLDYLFKDKSTKISTEALVTTNKDFKFISKSYVYINFIFNIFYDRVSERELIKIKQKYENKIKKEINSSSKFNDQNFINWSYDYLMSRNSDFERASKSCFDDNDKKLLIISYLDFLNLSNPQGHENLTTKMSKAWSQKKFRDADKVKKNYHIPLTQKAKEELSELSAFKNTSEAKILEELIHQMFLDQMCDENGKSKY</sequence>
<name>A0ABT3NG45_9GAMM</name>
<proteinExistence type="predicted"/>
<dbReference type="RefSeq" id="WP_265464849.1">
    <property type="nucleotide sequence ID" value="NZ_JAPEQW010000004.1"/>
</dbReference>
<comment type="caution">
    <text evidence="1">The sequence shown here is derived from an EMBL/GenBank/DDBJ whole genome shotgun (WGS) entry which is preliminary data.</text>
</comment>
<reference evidence="1 2" key="1">
    <citation type="submission" date="2022-11" db="EMBL/GenBank/DDBJ databases">
        <title>Acinetobacter entericus sp. nov., isolated from the gut of the plastic-eating larvae of the Coleoptera insect Zophobas atratus.</title>
        <authorList>
            <person name="Dong X."/>
            <person name="Yang Y."/>
        </authorList>
    </citation>
    <scope>NUCLEOTIDE SEQUENCE [LARGE SCALE GENOMIC DNA]</scope>
    <source>
        <strain evidence="1 2">BIT-DXN8</strain>
    </source>
</reference>
<dbReference type="Proteomes" id="UP001209682">
    <property type="component" value="Unassembled WGS sequence"/>
</dbReference>
<organism evidence="1 2">
    <name type="scientific">Acinetobacter entericus</name>
    <dbReference type="NCBI Taxonomy" id="2989714"/>
    <lineage>
        <taxon>Bacteria</taxon>
        <taxon>Pseudomonadati</taxon>
        <taxon>Pseudomonadota</taxon>
        <taxon>Gammaproteobacteria</taxon>
        <taxon>Moraxellales</taxon>
        <taxon>Moraxellaceae</taxon>
        <taxon>Acinetobacter</taxon>
    </lineage>
</organism>
<accession>A0ABT3NG45</accession>
<evidence type="ECO:0000313" key="1">
    <source>
        <dbReference type="EMBL" id="MCW8038507.1"/>
    </source>
</evidence>